<feature type="domain" description="Chitin-binding type-2" evidence="8">
    <location>
        <begin position="26"/>
        <end position="84"/>
    </location>
</feature>
<evidence type="ECO:0000313" key="10">
    <source>
        <dbReference type="Proteomes" id="UP001159042"/>
    </source>
</evidence>
<feature type="domain" description="Chitin-binding type-2" evidence="8">
    <location>
        <begin position="263"/>
        <end position="320"/>
    </location>
</feature>
<keyword evidence="1" id="KW-0147">Chitin-binding</keyword>
<dbReference type="SUPFAM" id="SSF57625">
    <property type="entry name" value="Invertebrate chitin-binding proteins"/>
    <property type="match status" value="5"/>
</dbReference>
<dbReference type="PROSITE" id="PS50940">
    <property type="entry name" value="CHIT_BIND_II"/>
    <property type="match status" value="5"/>
</dbReference>
<evidence type="ECO:0000259" key="8">
    <source>
        <dbReference type="PROSITE" id="PS50940"/>
    </source>
</evidence>
<dbReference type="GO" id="GO:0005576">
    <property type="term" value="C:extracellular region"/>
    <property type="evidence" value="ECO:0007669"/>
    <property type="project" value="InterPro"/>
</dbReference>
<dbReference type="InterPro" id="IPR051940">
    <property type="entry name" value="Chitin_bind-dev_reg"/>
</dbReference>
<comment type="caution">
    <text evidence="9">The sequence shown here is derived from an EMBL/GenBank/DDBJ whole genome shotgun (WGS) entry which is preliminary data.</text>
</comment>
<feature type="signal peptide" evidence="7">
    <location>
        <begin position="1"/>
        <end position="20"/>
    </location>
</feature>
<dbReference type="Proteomes" id="UP001159042">
    <property type="component" value="Unassembled WGS sequence"/>
</dbReference>
<dbReference type="Gene3D" id="2.170.140.10">
    <property type="entry name" value="Chitin binding domain"/>
    <property type="match status" value="5"/>
</dbReference>
<feature type="compositionally biased region" description="Low complexity" evidence="6">
    <location>
        <begin position="170"/>
        <end position="257"/>
    </location>
</feature>
<evidence type="ECO:0000256" key="1">
    <source>
        <dbReference type="ARBA" id="ARBA00022669"/>
    </source>
</evidence>
<feature type="domain" description="Chitin-binding type-2" evidence="8">
    <location>
        <begin position="378"/>
        <end position="434"/>
    </location>
</feature>
<keyword evidence="3" id="KW-0677">Repeat</keyword>
<dbReference type="PANTHER" id="PTHR23301:SF0">
    <property type="entry name" value="CHITIN-BINDING TYPE-2 DOMAIN-CONTAINING PROTEIN-RELATED"/>
    <property type="match status" value="1"/>
</dbReference>
<evidence type="ECO:0000313" key="9">
    <source>
        <dbReference type="EMBL" id="KAJ8924986.1"/>
    </source>
</evidence>
<keyword evidence="4" id="KW-1015">Disulfide bond</keyword>
<protein>
    <recommendedName>
        <fullName evidence="8">Chitin-binding type-2 domain-containing protein</fullName>
    </recommendedName>
</protein>
<dbReference type="SMART" id="SM00494">
    <property type="entry name" value="ChtBD2"/>
    <property type="match status" value="5"/>
</dbReference>
<sequence>MDYTIFFSFAVLLVVKLADGQDATPNPLCPYPSDDFTRFPYEGNCSKYWECYQGQRYALDCPGTMHFNPEKSVCDFPNEANCDPDSTVTYPTFTPGPTTTTTPGTGPTQWTPDPLCPYPSEELTYLAYPTNCSLYYECFQGRKYLLSCPPELVFNLEKKYCDYPDNVDCSRTSTTSPEGSSTEPITPAITTSTVPSDVTTPPPESTSAPPESTSAPPASTSAPPESTSAPPESTSAPPESTSAPPTTLGTTTSAPTGKPTPLPNICTGRPDGTVIADEDDCSKYYECIYGEAITSQCPDGLLYSPDKKRCDHAENVTCAVNVCADEPDGTFLPNMQDCSKYYECIYHETITSQCPEGLLYNQEKKGCDLAANVQCAGANVCSDEPDGTYLPDPQDCNKYYECIFGQTITSQCPASLLWNRYVFTCDYPEHVKCN</sequence>
<reference evidence="9 10" key="1">
    <citation type="journal article" date="2023" name="Insect Mol. Biol.">
        <title>Genome sequencing provides insights into the evolution of gene families encoding plant cell wall-degrading enzymes in longhorned beetles.</title>
        <authorList>
            <person name="Shin N.R."/>
            <person name="Okamura Y."/>
            <person name="Kirsch R."/>
            <person name="Pauchet Y."/>
        </authorList>
    </citation>
    <scope>NUCLEOTIDE SEQUENCE [LARGE SCALE GENOMIC DNA]</scope>
    <source>
        <strain evidence="9">EAD_L_NR</strain>
    </source>
</reference>
<dbReference type="PANTHER" id="PTHR23301">
    <property type="entry name" value="CHITIN BINDING PERITROPHIN-A"/>
    <property type="match status" value="1"/>
</dbReference>
<dbReference type="InterPro" id="IPR036508">
    <property type="entry name" value="Chitin-bd_dom_sf"/>
</dbReference>
<organism evidence="9 10">
    <name type="scientific">Exocentrus adspersus</name>
    <dbReference type="NCBI Taxonomy" id="1586481"/>
    <lineage>
        <taxon>Eukaryota</taxon>
        <taxon>Metazoa</taxon>
        <taxon>Ecdysozoa</taxon>
        <taxon>Arthropoda</taxon>
        <taxon>Hexapoda</taxon>
        <taxon>Insecta</taxon>
        <taxon>Pterygota</taxon>
        <taxon>Neoptera</taxon>
        <taxon>Endopterygota</taxon>
        <taxon>Coleoptera</taxon>
        <taxon>Polyphaga</taxon>
        <taxon>Cucujiformia</taxon>
        <taxon>Chrysomeloidea</taxon>
        <taxon>Cerambycidae</taxon>
        <taxon>Lamiinae</taxon>
        <taxon>Acanthocinini</taxon>
        <taxon>Exocentrus</taxon>
    </lineage>
</organism>
<evidence type="ECO:0000256" key="3">
    <source>
        <dbReference type="ARBA" id="ARBA00022737"/>
    </source>
</evidence>
<dbReference type="Pfam" id="PF01607">
    <property type="entry name" value="CBM_14"/>
    <property type="match status" value="5"/>
</dbReference>
<keyword evidence="5" id="KW-0325">Glycoprotein</keyword>
<evidence type="ECO:0000256" key="4">
    <source>
        <dbReference type="ARBA" id="ARBA00023157"/>
    </source>
</evidence>
<gene>
    <name evidence="9" type="ORF">NQ315_001151</name>
</gene>
<evidence type="ECO:0000256" key="5">
    <source>
        <dbReference type="ARBA" id="ARBA00023180"/>
    </source>
</evidence>
<evidence type="ECO:0000256" key="7">
    <source>
        <dbReference type="SAM" id="SignalP"/>
    </source>
</evidence>
<dbReference type="GO" id="GO:0008061">
    <property type="term" value="F:chitin binding"/>
    <property type="evidence" value="ECO:0007669"/>
    <property type="project" value="UniProtKB-KW"/>
</dbReference>
<name>A0AAV8WGW9_9CUCU</name>
<feature type="domain" description="Chitin-binding type-2" evidence="8">
    <location>
        <begin position="323"/>
        <end position="377"/>
    </location>
</feature>
<evidence type="ECO:0000256" key="2">
    <source>
        <dbReference type="ARBA" id="ARBA00022729"/>
    </source>
</evidence>
<dbReference type="InterPro" id="IPR002557">
    <property type="entry name" value="Chitin-bd_dom"/>
</dbReference>
<accession>A0AAV8WGW9</accession>
<dbReference type="EMBL" id="JANEYG010000002">
    <property type="protein sequence ID" value="KAJ8924986.1"/>
    <property type="molecule type" value="Genomic_DNA"/>
</dbReference>
<proteinExistence type="predicted"/>
<feature type="chain" id="PRO_5043451568" description="Chitin-binding type-2 domain-containing protein" evidence="7">
    <location>
        <begin position="21"/>
        <end position="434"/>
    </location>
</feature>
<keyword evidence="2 7" id="KW-0732">Signal</keyword>
<evidence type="ECO:0000256" key="6">
    <source>
        <dbReference type="SAM" id="MobiDB-lite"/>
    </source>
</evidence>
<feature type="domain" description="Chitin-binding type-2" evidence="8">
    <location>
        <begin position="113"/>
        <end position="171"/>
    </location>
</feature>
<dbReference type="AlphaFoldDB" id="A0AAV8WGW9"/>
<feature type="region of interest" description="Disordered" evidence="6">
    <location>
        <begin position="168"/>
        <end position="271"/>
    </location>
</feature>
<keyword evidence="10" id="KW-1185">Reference proteome</keyword>